<dbReference type="OrthoDB" id="4569754at2"/>
<evidence type="ECO:0000313" key="1">
    <source>
        <dbReference type="EMBL" id="TQJ05457.1"/>
    </source>
</evidence>
<comment type="caution">
    <text evidence="1">The sequence shown here is derived from an EMBL/GenBank/DDBJ whole genome shotgun (WGS) entry which is preliminary data.</text>
</comment>
<dbReference type="RefSeq" id="WP_142000978.1">
    <property type="nucleotide sequence ID" value="NZ_VFML01000001.1"/>
</dbReference>
<accession>A0A542DQW8</accession>
<dbReference type="AlphaFoldDB" id="A0A542DQW8"/>
<gene>
    <name evidence="1" type="ORF">FB471_5289</name>
</gene>
<evidence type="ECO:0000313" key="2">
    <source>
        <dbReference type="Proteomes" id="UP000320876"/>
    </source>
</evidence>
<sequence>MSAERDELMRLVNELPDEQVPRVLDDVRRHLRPVQDQSWPPAWFASAEGDGMAIGARSEELLAEGFGR</sequence>
<protein>
    <submittedName>
        <fullName evidence="1">Uncharacterized protein</fullName>
    </submittedName>
</protein>
<reference evidence="1 2" key="1">
    <citation type="submission" date="2019-06" db="EMBL/GenBank/DDBJ databases">
        <title>Sequencing the genomes of 1000 actinobacteria strains.</title>
        <authorList>
            <person name="Klenk H.-P."/>
        </authorList>
    </citation>
    <scope>NUCLEOTIDE SEQUENCE [LARGE SCALE GENOMIC DNA]</scope>
    <source>
        <strain evidence="1 2">DSM 45679</strain>
    </source>
</reference>
<name>A0A542DQW8_AMYCI</name>
<organism evidence="1 2">
    <name type="scientific">Amycolatopsis cihanbeyliensis</name>
    <dbReference type="NCBI Taxonomy" id="1128664"/>
    <lineage>
        <taxon>Bacteria</taxon>
        <taxon>Bacillati</taxon>
        <taxon>Actinomycetota</taxon>
        <taxon>Actinomycetes</taxon>
        <taxon>Pseudonocardiales</taxon>
        <taxon>Pseudonocardiaceae</taxon>
        <taxon>Amycolatopsis</taxon>
    </lineage>
</organism>
<dbReference type="EMBL" id="VFML01000001">
    <property type="protein sequence ID" value="TQJ05457.1"/>
    <property type="molecule type" value="Genomic_DNA"/>
</dbReference>
<dbReference type="Proteomes" id="UP000320876">
    <property type="component" value="Unassembled WGS sequence"/>
</dbReference>
<proteinExistence type="predicted"/>
<keyword evidence="2" id="KW-1185">Reference proteome</keyword>